<dbReference type="GO" id="GO:0008270">
    <property type="term" value="F:zinc ion binding"/>
    <property type="evidence" value="ECO:0007669"/>
    <property type="project" value="UniProtKB-KW"/>
</dbReference>
<evidence type="ECO:0000256" key="2">
    <source>
        <dbReference type="ARBA" id="ARBA00004906"/>
    </source>
</evidence>
<dbReference type="GO" id="GO:0006511">
    <property type="term" value="P:ubiquitin-dependent protein catabolic process"/>
    <property type="evidence" value="ECO:0007669"/>
    <property type="project" value="TreeGrafter"/>
</dbReference>
<comment type="catalytic activity">
    <reaction evidence="1">
        <text>S-ubiquitinyl-[E2 ubiquitin-conjugating enzyme]-L-cysteine + [acceptor protein]-L-lysine = [E2 ubiquitin-conjugating enzyme]-L-cysteine + N(6)-ubiquitinyl-[acceptor protein]-L-lysine.</text>
        <dbReference type="EC" id="2.3.2.27"/>
    </reaction>
</comment>
<evidence type="ECO:0000256" key="10">
    <source>
        <dbReference type="SAM" id="MobiDB-lite"/>
    </source>
</evidence>
<keyword evidence="7" id="KW-0833">Ubl conjugation pathway</keyword>
<evidence type="ECO:0000256" key="7">
    <source>
        <dbReference type="ARBA" id="ARBA00022786"/>
    </source>
</evidence>
<dbReference type="InterPro" id="IPR001841">
    <property type="entry name" value="Znf_RING"/>
</dbReference>
<feature type="domain" description="RING-type" evidence="11">
    <location>
        <begin position="224"/>
        <end position="265"/>
    </location>
</feature>
<dbReference type="EMBL" id="CAJNOC010000866">
    <property type="protein sequence ID" value="CAF0811510.1"/>
    <property type="molecule type" value="Genomic_DNA"/>
</dbReference>
<dbReference type="Pfam" id="PF13639">
    <property type="entry name" value="zf-RING_2"/>
    <property type="match status" value="1"/>
</dbReference>
<evidence type="ECO:0000256" key="6">
    <source>
        <dbReference type="ARBA" id="ARBA00022771"/>
    </source>
</evidence>
<dbReference type="GO" id="GO:0000209">
    <property type="term" value="P:protein polyubiquitination"/>
    <property type="evidence" value="ECO:0007669"/>
    <property type="project" value="UniProtKB-ARBA"/>
</dbReference>
<evidence type="ECO:0000256" key="9">
    <source>
        <dbReference type="PROSITE-ProRule" id="PRU00175"/>
    </source>
</evidence>
<dbReference type="AlphaFoldDB" id="A0A813T9R5"/>
<proteinExistence type="predicted"/>
<comment type="pathway">
    <text evidence="2">Protein modification; protein ubiquitination.</text>
</comment>
<dbReference type="PANTHER" id="PTHR45931">
    <property type="entry name" value="SI:CH211-59O9.10"/>
    <property type="match status" value="1"/>
</dbReference>
<dbReference type="InterPro" id="IPR051834">
    <property type="entry name" value="RING_finger_E3_ligase"/>
</dbReference>
<dbReference type="Proteomes" id="UP000663879">
    <property type="component" value="Unassembled WGS sequence"/>
</dbReference>
<dbReference type="PROSITE" id="PS50089">
    <property type="entry name" value="ZF_RING_2"/>
    <property type="match status" value="1"/>
</dbReference>
<comment type="caution">
    <text evidence="12">The sequence shown here is derived from an EMBL/GenBank/DDBJ whole genome shotgun (WGS) entry which is preliminary data.</text>
</comment>
<evidence type="ECO:0000259" key="11">
    <source>
        <dbReference type="PROSITE" id="PS50089"/>
    </source>
</evidence>
<evidence type="ECO:0000256" key="5">
    <source>
        <dbReference type="ARBA" id="ARBA00022723"/>
    </source>
</evidence>
<dbReference type="Gene3D" id="3.30.40.10">
    <property type="entry name" value="Zinc/RING finger domain, C3HC4 (zinc finger)"/>
    <property type="match status" value="1"/>
</dbReference>
<evidence type="ECO:0000256" key="4">
    <source>
        <dbReference type="ARBA" id="ARBA00022679"/>
    </source>
</evidence>
<feature type="compositionally biased region" description="Low complexity" evidence="10">
    <location>
        <begin position="286"/>
        <end position="318"/>
    </location>
</feature>
<evidence type="ECO:0000256" key="1">
    <source>
        <dbReference type="ARBA" id="ARBA00000900"/>
    </source>
</evidence>
<protein>
    <recommendedName>
        <fullName evidence="3">RING-type E3 ubiquitin transferase</fullName>
        <ecNumber evidence="3">2.3.2.27</ecNumber>
    </recommendedName>
</protein>
<evidence type="ECO:0000256" key="3">
    <source>
        <dbReference type="ARBA" id="ARBA00012483"/>
    </source>
</evidence>
<name>A0A813T9R5_9BILA</name>
<accession>A0A813T9R5</accession>
<keyword evidence="4" id="KW-0808">Transferase</keyword>
<dbReference type="SMART" id="SM00184">
    <property type="entry name" value="RING"/>
    <property type="match status" value="1"/>
</dbReference>
<feature type="region of interest" description="Disordered" evidence="10">
    <location>
        <begin position="281"/>
        <end position="325"/>
    </location>
</feature>
<reference evidence="12" key="1">
    <citation type="submission" date="2021-02" db="EMBL/GenBank/DDBJ databases">
        <authorList>
            <person name="Nowell W R."/>
        </authorList>
    </citation>
    <scope>NUCLEOTIDE SEQUENCE</scope>
    <source>
        <strain evidence="12">Ploen Becks lab</strain>
    </source>
</reference>
<dbReference type="GO" id="GO:0061630">
    <property type="term" value="F:ubiquitin protein ligase activity"/>
    <property type="evidence" value="ECO:0007669"/>
    <property type="project" value="UniProtKB-EC"/>
</dbReference>
<sequence length="325" mass="36836">MSSNNPEVETSSEPLIGYCHQCDRQVEIDRDNYTCKQCESGFIELFDLERQESQPQNSGNRVESINFYNEGIPNFLPFLLPQLLNQSRGQINQNQPVNSSTTVRQHGPTRLQLFVPGNRLGETTGQEQFDLYGIINNVISDLLDPRRAGGQNTQFHFQSPPIRMFQLHGDMRDYAWGANGLDSIITQLLNQLENTGPPPASEDQLKNLPQIIINQQDVERSAQCAICMEDFNLNETAKKLPCKHLFHEPCISEWLKIHGTCPVCRKNLNGEDTSQREYISRPPVNTEAANQATTSQQTTQTTPVENSTPTTNNQNTETYYEPDFD</sequence>
<evidence type="ECO:0000313" key="12">
    <source>
        <dbReference type="EMBL" id="CAF0811510.1"/>
    </source>
</evidence>
<dbReference type="SUPFAM" id="SSF57850">
    <property type="entry name" value="RING/U-box"/>
    <property type="match status" value="1"/>
</dbReference>
<keyword evidence="6 9" id="KW-0863">Zinc-finger</keyword>
<keyword evidence="13" id="KW-1185">Reference proteome</keyword>
<evidence type="ECO:0000313" key="13">
    <source>
        <dbReference type="Proteomes" id="UP000663879"/>
    </source>
</evidence>
<dbReference type="SMART" id="SM01197">
    <property type="entry name" value="FANCL_C"/>
    <property type="match status" value="1"/>
</dbReference>
<keyword evidence="8" id="KW-0862">Zinc</keyword>
<dbReference type="PANTHER" id="PTHR45931:SF3">
    <property type="entry name" value="RING ZINC FINGER-CONTAINING PROTEIN"/>
    <property type="match status" value="1"/>
</dbReference>
<dbReference type="OrthoDB" id="8062037at2759"/>
<dbReference type="GO" id="GO:0005634">
    <property type="term" value="C:nucleus"/>
    <property type="evidence" value="ECO:0007669"/>
    <property type="project" value="TreeGrafter"/>
</dbReference>
<keyword evidence="5" id="KW-0479">Metal-binding</keyword>
<dbReference type="InterPro" id="IPR013083">
    <property type="entry name" value="Znf_RING/FYVE/PHD"/>
</dbReference>
<organism evidence="12 13">
    <name type="scientific">Brachionus calyciflorus</name>
    <dbReference type="NCBI Taxonomy" id="104777"/>
    <lineage>
        <taxon>Eukaryota</taxon>
        <taxon>Metazoa</taxon>
        <taxon>Spiralia</taxon>
        <taxon>Gnathifera</taxon>
        <taxon>Rotifera</taxon>
        <taxon>Eurotatoria</taxon>
        <taxon>Monogononta</taxon>
        <taxon>Pseudotrocha</taxon>
        <taxon>Ploima</taxon>
        <taxon>Brachionidae</taxon>
        <taxon>Brachionus</taxon>
    </lineage>
</organism>
<gene>
    <name evidence="12" type="ORF">OXX778_LOCUS6998</name>
</gene>
<evidence type="ECO:0000256" key="8">
    <source>
        <dbReference type="ARBA" id="ARBA00022833"/>
    </source>
</evidence>
<dbReference type="FunFam" id="3.30.40.10:FF:000069">
    <property type="entry name" value="E3 ubiquitin-protein ligase RNF115"/>
    <property type="match status" value="1"/>
</dbReference>
<dbReference type="EC" id="2.3.2.27" evidence="3"/>